<gene>
    <name evidence="2" type="ORF">VVD49_02900</name>
</gene>
<dbReference type="Proteomes" id="UP001331561">
    <property type="component" value="Unassembled WGS sequence"/>
</dbReference>
<dbReference type="EMBL" id="JAYXHS010000001">
    <property type="protein sequence ID" value="MEC5384652.1"/>
    <property type="molecule type" value="Genomic_DNA"/>
</dbReference>
<evidence type="ECO:0000313" key="2">
    <source>
        <dbReference type="EMBL" id="MEC5384652.1"/>
    </source>
</evidence>
<proteinExistence type="predicted"/>
<sequence>MIRFRLFARSLLCIAVLGCAQAAQAQWANKAEMLARIEKDCPFPKQNAQYQNILEAKPDASESALLFVFLYPVGMMTASPACKIAQTRNAVDGLGHVLKQFPQSKELSSTRLEHAVAVVRLAGLTNAPDVQKHIAALESAARANLADTSESTGIGETVVLSVSTIVPMIDNTDIALQLLELARTLAQERLAAGDDLEACLAGIYDQMSRLQRPGSPEYLASLKSELGLVKARPDSAYKLLDIASISVRMDDFAGAMGALQALESAGAVDDGACNFIIHSSELVRLLQTSYRPTVQTFMQKHCLKVLQAAARP</sequence>
<keyword evidence="3" id="KW-1185">Reference proteome</keyword>
<evidence type="ECO:0000313" key="3">
    <source>
        <dbReference type="Proteomes" id="UP001331561"/>
    </source>
</evidence>
<evidence type="ECO:0000256" key="1">
    <source>
        <dbReference type="SAM" id="SignalP"/>
    </source>
</evidence>
<feature type="chain" id="PRO_5047062728" evidence="1">
    <location>
        <begin position="26"/>
        <end position="312"/>
    </location>
</feature>
<name>A0ABU6JZP8_9RHOO</name>
<accession>A0ABU6JZP8</accession>
<feature type="signal peptide" evidence="1">
    <location>
        <begin position="1"/>
        <end position="25"/>
    </location>
</feature>
<reference evidence="2 3" key="1">
    <citation type="submission" date="2024-01" db="EMBL/GenBank/DDBJ databases">
        <title>Uliginosibacterium soil sp. nov.</title>
        <authorList>
            <person name="Lv Y."/>
        </authorList>
    </citation>
    <scope>NUCLEOTIDE SEQUENCE [LARGE SCALE GENOMIC DNA]</scope>
    <source>
        <strain evidence="2 3">H3</strain>
    </source>
</reference>
<comment type="caution">
    <text evidence="2">The sequence shown here is derived from an EMBL/GenBank/DDBJ whole genome shotgun (WGS) entry which is preliminary data.</text>
</comment>
<keyword evidence="1" id="KW-0732">Signal</keyword>
<protein>
    <submittedName>
        <fullName evidence="2">Uncharacterized protein</fullName>
    </submittedName>
</protein>
<organism evidence="2 3">
    <name type="scientific">Uliginosibacterium silvisoli</name>
    <dbReference type="NCBI Taxonomy" id="3114758"/>
    <lineage>
        <taxon>Bacteria</taxon>
        <taxon>Pseudomonadati</taxon>
        <taxon>Pseudomonadota</taxon>
        <taxon>Betaproteobacteria</taxon>
        <taxon>Rhodocyclales</taxon>
        <taxon>Zoogloeaceae</taxon>
        <taxon>Uliginosibacterium</taxon>
    </lineage>
</organism>
<dbReference type="RefSeq" id="WP_327597623.1">
    <property type="nucleotide sequence ID" value="NZ_JAYXHS010000001.1"/>
</dbReference>